<dbReference type="AlphaFoldDB" id="A0A238YW59"/>
<name>A0A238YW59_9FLAO</name>
<dbReference type="RefSeq" id="WP_089382745.1">
    <property type="nucleotide sequence ID" value="NZ_FZNT01000011.1"/>
</dbReference>
<dbReference type="PROSITE" id="PS51257">
    <property type="entry name" value="PROKAR_LIPOPROTEIN"/>
    <property type="match status" value="1"/>
</dbReference>
<sequence>MKTKFTFIAALAMILLFSCETPEDSVIKAVDETKDILTSNTWNLEQFKFELRNDDIPPPVLFNATNAILSAGIYDLDDMVFDASDMRKYEVEFKEDGTIITKNGQIDLLLEEAIGTYFVFNERTIRINAAENVNYKYIYDANAKEMSLIATEETAENIIKKINDKLVDQVANGTPTKVGDFIADLLFNNEALQTLINDVVVSAIAGKLEFINEIDPDELADLLATEIRNALEQVEWHPLLTELILTQLENISNIDKDAVAEAIANKVIQLIDEQLSEEQINDFILPYIEQIAINSEAVSEAIATLISDLFSDVFNENNVQPILVSAWTEFTRLDEAQIDVISGKLTTVVEDVFINETTISDGLLPFTTRIDETSIFQMGALATETTASIENLINGLNQVFPDLNLSPNYESMQNTIKLAYIAIKPVIAVTGPEQAAKDVANIILSQFLTTENINNTFGAAIQFLQTIDPETAGTTLAEWLLGFKDEISEVLYIEIRDLLSPILNNLDPNATALRIASALNNFITENITAESVKNLILPLLEEITKLNAEVVAGYLAELILNLDIIKDNVTKEAITQALLPVLQSIQESNVKDVAQNIIKAIVNTGIVEDVITEGRVSAIISLLIYKATWEKVIIANNFKELSIILSHD</sequence>
<dbReference type="Proteomes" id="UP000198384">
    <property type="component" value="Unassembled WGS sequence"/>
</dbReference>
<dbReference type="EMBL" id="FZNT01000011">
    <property type="protein sequence ID" value="SNR74961.1"/>
    <property type="molecule type" value="Genomic_DNA"/>
</dbReference>
<evidence type="ECO:0000313" key="1">
    <source>
        <dbReference type="EMBL" id="SNR74961.1"/>
    </source>
</evidence>
<protein>
    <submittedName>
        <fullName evidence="1">Uncharacterized protein</fullName>
    </submittedName>
</protein>
<gene>
    <name evidence="1" type="ORF">SAMN06265371_11129</name>
</gene>
<proteinExistence type="predicted"/>
<dbReference type="OrthoDB" id="1389932at2"/>
<keyword evidence="2" id="KW-1185">Reference proteome</keyword>
<reference evidence="1 2" key="1">
    <citation type="submission" date="2017-06" db="EMBL/GenBank/DDBJ databases">
        <authorList>
            <person name="Kim H.J."/>
            <person name="Triplett B.A."/>
        </authorList>
    </citation>
    <scope>NUCLEOTIDE SEQUENCE [LARGE SCALE GENOMIC DNA]</scope>
    <source>
        <strain evidence="1 2">DSM 29150</strain>
    </source>
</reference>
<organism evidence="1 2">
    <name type="scientific">Lutibacter agarilyticus</name>
    <dbReference type="NCBI Taxonomy" id="1109740"/>
    <lineage>
        <taxon>Bacteria</taxon>
        <taxon>Pseudomonadati</taxon>
        <taxon>Bacteroidota</taxon>
        <taxon>Flavobacteriia</taxon>
        <taxon>Flavobacteriales</taxon>
        <taxon>Flavobacteriaceae</taxon>
        <taxon>Lutibacter</taxon>
    </lineage>
</organism>
<accession>A0A238YW59</accession>
<evidence type="ECO:0000313" key="2">
    <source>
        <dbReference type="Proteomes" id="UP000198384"/>
    </source>
</evidence>